<reference evidence="8" key="1">
    <citation type="journal article" date="2023" name="bioRxiv">
        <title>Scaffold-level genome assemblies of two parasitoid biocontrol wasps reveal the parthenogenesis mechanism and an associated novel virus.</title>
        <authorList>
            <person name="Inwood S."/>
            <person name="Skelly J."/>
            <person name="Guhlin J."/>
            <person name="Harrop T."/>
            <person name="Goldson S."/>
            <person name="Dearden P."/>
        </authorList>
    </citation>
    <scope>NUCLEOTIDE SEQUENCE</scope>
    <source>
        <strain evidence="8">Lincoln</strain>
        <tissue evidence="8">Whole body</tissue>
    </source>
</reference>
<feature type="chain" id="PRO_5041269568" description="Transmembrane protein 267" evidence="7">
    <location>
        <begin position="22"/>
        <end position="200"/>
    </location>
</feature>
<keyword evidence="9" id="KW-1185">Reference proteome</keyword>
<keyword evidence="3 6" id="KW-0812">Transmembrane</keyword>
<dbReference type="AlphaFoldDB" id="A0AA39FFB1"/>
<evidence type="ECO:0000256" key="6">
    <source>
        <dbReference type="SAM" id="Phobius"/>
    </source>
</evidence>
<dbReference type="PANTHER" id="PTHR13628">
    <property type="entry name" value="TRANSMEMBRANE PROTEIN 267"/>
    <property type="match status" value="1"/>
</dbReference>
<dbReference type="PANTHER" id="PTHR13628:SF1">
    <property type="entry name" value="TRANSMEMBRANE PROTEIN 267"/>
    <property type="match status" value="1"/>
</dbReference>
<comment type="caution">
    <text evidence="8">The sequence shown here is derived from an EMBL/GenBank/DDBJ whole genome shotgun (WGS) entry which is preliminary data.</text>
</comment>
<evidence type="ECO:0000256" key="5">
    <source>
        <dbReference type="ARBA" id="ARBA00023136"/>
    </source>
</evidence>
<feature type="signal peptide" evidence="7">
    <location>
        <begin position="1"/>
        <end position="21"/>
    </location>
</feature>
<evidence type="ECO:0000256" key="2">
    <source>
        <dbReference type="ARBA" id="ARBA00013977"/>
    </source>
</evidence>
<keyword evidence="5 6" id="KW-0472">Membrane</keyword>
<dbReference type="EMBL" id="JAQQBR010001831">
    <property type="protein sequence ID" value="KAK0168361.1"/>
    <property type="molecule type" value="Genomic_DNA"/>
</dbReference>
<dbReference type="InterPro" id="IPR026572">
    <property type="entry name" value="TMEM267"/>
</dbReference>
<dbReference type="Proteomes" id="UP001168972">
    <property type="component" value="Unassembled WGS sequence"/>
</dbReference>
<evidence type="ECO:0000313" key="8">
    <source>
        <dbReference type="EMBL" id="KAK0168361.1"/>
    </source>
</evidence>
<comment type="subcellular location">
    <subcellularLocation>
        <location evidence="1">Membrane</location>
        <topology evidence="1">Multi-pass membrane protein</topology>
    </subcellularLocation>
</comment>
<name>A0AA39FFB1_MICHY</name>
<keyword evidence="4 6" id="KW-1133">Transmembrane helix</keyword>
<evidence type="ECO:0000256" key="3">
    <source>
        <dbReference type="ARBA" id="ARBA00022692"/>
    </source>
</evidence>
<sequence length="200" mass="22734">MLNKIIQVISLFLIGIISVTGDKIVKNSDDMVIRAISDNLTHGLVAGISWLLVTVINQHSIINNIPCIVLCATISSLIDIDHFIEARSWKLNAATNLERRPILHCTTIPILLWLLLQKISKIYESTKFDNFSWIVLVSFLSHHIRDGTRRGLWLAPFGTTKPIPYYLYIITDMILPHVVFFLMNRSTNKITTHQDTTSIV</sequence>
<protein>
    <recommendedName>
        <fullName evidence="2">Transmembrane protein 267</fullName>
    </recommendedName>
</protein>
<evidence type="ECO:0000313" key="9">
    <source>
        <dbReference type="Proteomes" id="UP001168972"/>
    </source>
</evidence>
<organism evidence="8 9">
    <name type="scientific">Microctonus hyperodae</name>
    <name type="common">Parasitoid wasp</name>
    <dbReference type="NCBI Taxonomy" id="165561"/>
    <lineage>
        <taxon>Eukaryota</taxon>
        <taxon>Metazoa</taxon>
        <taxon>Ecdysozoa</taxon>
        <taxon>Arthropoda</taxon>
        <taxon>Hexapoda</taxon>
        <taxon>Insecta</taxon>
        <taxon>Pterygota</taxon>
        <taxon>Neoptera</taxon>
        <taxon>Endopterygota</taxon>
        <taxon>Hymenoptera</taxon>
        <taxon>Apocrita</taxon>
        <taxon>Ichneumonoidea</taxon>
        <taxon>Braconidae</taxon>
        <taxon>Euphorinae</taxon>
        <taxon>Microctonus</taxon>
    </lineage>
</organism>
<evidence type="ECO:0000256" key="1">
    <source>
        <dbReference type="ARBA" id="ARBA00004141"/>
    </source>
</evidence>
<reference evidence="8" key="2">
    <citation type="submission" date="2023-03" db="EMBL/GenBank/DDBJ databases">
        <authorList>
            <person name="Inwood S.N."/>
            <person name="Skelly J.G."/>
            <person name="Guhlin J."/>
            <person name="Harrop T.W.R."/>
            <person name="Goldson S.G."/>
            <person name="Dearden P.K."/>
        </authorList>
    </citation>
    <scope>NUCLEOTIDE SEQUENCE</scope>
    <source>
        <strain evidence="8">Lincoln</strain>
        <tissue evidence="8">Whole body</tissue>
    </source>
</reference>
<feature type="transmembrane region" description="Helical" evidence="6">
    <location>
        <begin position="165"/>
        <end position="183"/>
    </location>
</feature>
<proteinExistence type="predicted"/>
<keyword evidence="7" id="KW-0732">Signal</keyword>
<evidence type="ECO:0000256" key="4">
    <source>
        <dbReference type="ARBA" id="ARBA00022989"/>
    </source>
</evidence>
<accession>A0AA39FFB1</accession>
<evidence type="ECO:0000256" key="7">
    <source>
        <dbReference type="SAM" id="SignalP"/>
    </source>
</evidence>
<dbReference type="GO" id="GO:0016020">
    <property type="term" value="C:membrane"/>
    <property type="evidence" value="ECO:0007669"/>
    <property type="project" value="UniProtKB-SubCell"/>
</dbReference>
<gene>
    <name evidence="8" type="ORF">PV327_002172</name>
</gene>